<dbReference type="InterPro" id="IPR037791">
    <property type="entry name" value="C2_fungal_Inn1"/>
</dbReference>
<keyword evidence="2" id="KW-0106">Calcium</keyword>
<dbReference type="Proteomes" id="UP000184267">
    <property type="component" value="Unassembled WGS sequence"/>
</dbReference>
<accession>A0A1M2W0J6</accession>
<sequence>MSSGRHIGTLIVVILKARNLPNKRHIGKQDPYCQLVFNGEKRRTKAIKRGGQHPEWDEEIRFELYEDTEDIPHIPELSDGPPPPPPPKSAKGPPKVQGGKFMAVACYAEDPREPDLIGESKVDLTEVLTKGETDEWFTVMNKDKYCGEVYLELTFWLNEAPPVKKANPKPNGQYGGSGTFVPIGDSTSSSLSDLDRYSVSSRPSVSSMGHRPETLPPSLRDPNSRPSIYAAPYESTRSHNSSIDGVANDFAELRVQDRRQSFPPHTGSHMARPASSIGFPDPYANGHFPPQHQPTYSDGGGSHQYDYSTGQSEFYHSDSAPLPDPYQPAYEQVPAPTGYQPPQSQPRRPRASLPPTSSGFVPLPTSAPSGFMPLSSSLSQQMTGFLPPPSVTPAPYGGQVTAPRVPTSSFSSLPSGFAQPGQQLPPTSSYPPPLGSSSSLYYPPAQNPPPTGQYYQHGQHSPSSYQQQGSPLPPSSSFPQSTPPPSTSYSQNLPMSSFPHNPPPMSSYPPPPASAPPQPQYPHSPSTPSVPPHTQSAPPEPQQYTNGHLTSSPSHDNIPPPPPLNESPSRGRSTGSRPLPQPQVQPQSSLSLSQNGRRQSSLPMPPSNSQGYFNGNGAQTPPAFPSAMAYQSVPPPPPLPQQTQPQSSYPQNGHQLALPGPPPPLPPSQSHYTQGQTPTPPKRRPSLPPPPMGYQSQQSAFQALPPPPPPPSLPSHLQYEAPSSFSPSNSSQVYYPGPPPRPPQYFPPSGPPPLNGGYSPPIPQGQEYDPYGR</sequence>
<organism evidence="5 6">
    <name type="scientific">Trametes pubescens</name>
    <name type="common">White-rot fungus</name>
    <dbReference type="NCBI Taxonomy" id="154538"/>
    <lineage>
        <taxon>Eukaryota</taxon>
        <taxon>Fungi</taxon>
        <taxon>Dikarya</taxon>
        <taxon>Basidiomycota</taxon>
        <taxon>Agaricomycotina</taxon>
        <taxon>Agaricomycetes</taxon>
        <taxon>Polyporales</taxon>
        <taxon>Polyporaceae</taxon>
        <taxon>Trametes</taxon>
    </lineage>
</organism>
<evidence type="ECO:0000256" key="1">
    <source>
        <dbReference type="ARBA" id="ARBA00022723"/>
    </source>
</evidence>
<evidence type="ECO:0000256" key="3">
    <source>
        <dbReference type="SAM" id="MobiDB-lite"/>
    </source>
</evidence>
<feature type="compositionally biased region" description="Low complexity" evidence="3">
    <location>
        <begin position="523"/>
        <end position="536"/>
    </location>
</feature>
<feature type="compositionally biased region" description="Low complexity" evidence="3">
    <location>
        <begin position="641"/>
        <end position="651"/>
    </location>
</feature>
<feature type="region of interest" description="Disordered" evidence="3">
    <location>
        <begin position="260"/>
        <end position="773"/>
    </location>
</feature>
<feature type="compositionally biased region" description="Low complexity" evidence="3">
    <location>
        <begin position="435"/>
        <end position="444"/>
    </location>
</feature>
<dbReference type="PANTHER" id="PTHR46502">
    <property type="entry name" value="C2 DOMAIN-CONTAINING"/>
    <property type="match status" value="1"/>
</dbReference>
<dbReference type="GO" id="GO:0046872">
    <property type="term" value="F:metal ion binding"/>
    <property type="evidence" value="ECO:0007669"/>
    <property type="project" value="UniProtKB-KW"/>
</dbReference>
<protein>
    <recommendedName>
        <fullName evidence="4">C2 domain-containing protein</fullName>
    </recommendedName>
</protein>
<feature type="compositionally biased region" description="Pro residues" evidence="3">
    <location>
        <begin position="736"/>
        <end position="754"/>
    </location>
</feature>
<dbReference type="EMBL" id="MNAD01000413">
    <property type="protein sequence ID" value="OJT13313.1"/>
    <property type="molecule type" value="Genomic_DNA"/>
</dbReference>
<dbReference type="SUPFAM" id="SSF49562">
    <property type="entry name" value="C2 domain (Calcium/lipid-binding domain, CaLB)"/>
    <property type="match status" value="1"/>
</dbReference>
<feature type="compositionally biased region" description="Pro residues" evidence="3">
    <location>
        <begin position="471"/>
        <end position="486"/>
    </location>
</feature>
<gene>
    <name evidence="5" type="ORF">TRAPUB_10079</name>
</gene>
<feature type="compositionally biased region" description="Polar residues" evidence="3">
    <location>
        <begin position="305"/>
        <end position="314"/>
    </location>
</feature>
<feature type="domain" description="C2" evidence="4">
    <location>
        <begin position="1"/>
        <end position="137"/>
    </location>
</feature>
<feature type="compositionally biased region" description="Polar residues" evidence="3">
    <location>
        <begin position="374"/>
        <end position="383"/>
    </location>
</feature>
<feature type="compositionally biased region" description="Polar residues" evidence="3">
    <location>
        <begin position="595"/>
        <end position="619"/>
    </location>
</feature>
<feature type="compositionally biased region" description="Low complexity" evidence="3">
    <location>
        <begin position="722"/>
        <end position="735"/>
    </location>
</feature>
<keyword evidence="1" id="KW-0479">Metal-binding</keyword>
<feature type="compositionally biased region" description="Low complexity" evidence="3">
    <location>
        <begin position="185"/>
        <end position="207"/>
    </location>
</feature>
<feature type="region of interest" description="Disordered" evidence="3">
    <location>
        <begin position="72"/>
        <end position="96"/>
    </location>
</feature>
<reference evidence="5 6" key="1">
    <citation type="submission" date="2016-10" db="EMBL/GenBank/DDBJ databases">
        <title>Genome sequence of the basidiomycete white-rot fungus Trametes pubescens.</title>
        <authorList>
            <person name="Makela M.R."/>
            <person name="Granchi Z."/>
            <person name="Peng M."/>
            <person name="De Vries R.P."/>
            <person name="Grigoriev I."/>
            <person name="Riley R."/>
            <person name="Hilden K."/>
        </authorList>
    </citation>
    <scope>NUCLEOTIDE SEQUENCE [LARGE SCALE GENOMIC DNA]</scope>
    <source>
        <strain evidence="5 6">FBCC735</strain>
    </source>
</reference>
<dbReference type="InterPro" id="IPR000008">
    <property type="entry name" value="C2_dom"/>
</dbReference>
<evidence type="ECO:0000313" key="6">
    <source>
        <dbReference type="Proteomes" id="UP000184267"/>
    </source>
</evidence>
<evidence type="ECO:0000259" key="4">
    <source>
        <dbReference type="PROSITE" id="PS50004"/>
    </source>
</evidence>
<feature type="compositionally biased region" description="Low complexity" evidence="3">
    <location>
        <begin position="453"/>
        <end position="470"/>
    </location>
</feature>
<dbReference type="PANTHER" id="PTHR46502:SF2">
    <property type="entry name" value="16 KDA PHLOEM PROTEIN 2"/>
    <property type="match status" value="1"/>
</dbReference>
<dbReference type="CDD" id="cd08681">
    <property type="entry name" value="C2_fungal_Inn1p-like"/>
    <property type="match status" value="1"/>
</dbReference>
<feature type="compositionally biased region" description="Low complexity" evidence="3">
    <location>
        <begin position="340"/>
        <end position="355"/>
    </location>
</feature>
<dbReference type="Pfam" id="PF00168">
    <property type="entry name" value="C2"/>
    <property type="match status" value="1"/>
</dbReference>
<evidence type="ECO:0000256" key="2">
    <source>
        <dbReference type="ARBA" id="ARBA00022837"/>
    </source>
</evidence>
<dbReference type="InterPro" id="IPR035892">
    <property type="entry name" value="C2_domain_sf"/>
</dbReference>
<feature type="compositionally biased region" description="Low complexity" evidence="3">
    <location>
        <begin position="566"/>
        <end position="594"/>
    </location>
</feature>
<name>A0A1M2W0J6_TRAPU</name>
<dbReference type="Gene3D" id="2.60.40.150">
    <property type="entry name" value="C2 domain"/>
    <property type="match status" value="1"/>
</dbReference>
<dbReference type="PROSITE" id="PS50004">
    <property type="entry name" value="C2"/>
    <property type="match status" value="1"/>
</dbReference>
<dbReference type="OrthoDB" id="270970at2759"/>
<feature type="compositionally biased region" description="Pro residues" evidence="3">
    <location>
        <begin position="500"/>
        <end position="522"/>
    </location>
</feature>
<dbReference type="OMA" id="RIEMTYY"/>
<dbReference type="SMART" id="SM00239">
    <property type="entry name" value="C2"/>
    <property type="match status" value="1"/>
</dbReference>
<dbReference type="AlphaFoldDB" id="A0A1M2W0J6"/>
<dbReference type="STRING" id="154538.A0A1M2W0J6"/>
<feature type="compositionally biased region" description="Pro residues" evidence="3">
    <location>
        <begin position="704"/>
        <end position="713"/>
    </location>
</feature>
<feature type="region of interest" description="Disordered" evidence="3">
    <location>
        <begin position="167"/>
        <end position="243"/>
    </location>
</feature>
<comment type="caution">
    <text evidence="5">The sequence shown here is derived from an EMBL/GenBank/DDBJ whole genome shotgun (WGS) entry which is preliminary data.</text>
</comment>
<keyword evidence="6" id="KW-1185">Reference proteome</keyword>
<proteinExistence type="predicted"/>
<evidence type="ECO:0000313" key="5">
    <source>
        <dbReference type="EMBL" id="OJT13313.1"/>
    </source>
</evidence>